<evidence type="ECO:0000256" key="1">
    <source>
        <dbReference type="SAM" id="SignalP"/>
    </source>
</evidence>
<reference evidence="2" key="2">
    <citation type="submission" date="2019-05" db="EMBL/GenBank/DDBJ databases">
        <title>Unravelling the molecular evolution of spider venoms.</title>
        <authorList>
            <person name="Pineda S."/>
        </authorList>
    </citation>
    <scope>NUCLEOTIDE SEQUENCE</scope>
</reference>
<dbReference type="AlphaFoldDB" id="A0A4Q8KC29"/>
<organism evidence="2">
    <name type="scientific">Deinopis subrufa</name>
    <name type="common">Rufous net-casting spider</name>
    <dbReference type="NCBI Taxonomy" id="1905329"/>
    <lineage>
        <taxon>Eukaryota</taxon>
        <taxon>Metazoa</taxon>
        <taxon>Ecdysozoa</taxon>
        <taxon>Arthropoda</taxon>
        <taxon>Chelicerata</taxon>
        <taxon>Arachnida</taxon>
        <taxon>Araneae</taxon>
        <taxon>Araneomorphae</taxon>
        <taxon>Entelegynae</taxon>
        <taxon>Deinopoidea</taxon>
        <taxon>Deinopidae</taxon>
        <taxon>Deinopis</taxon>
    </lineage>
</organism>
<accession>A0A4Q8KC29</accession>
<evidence type="ECO:0000313" key="2">
    <source>
        <dbReference type="EMBL" id="SNX37434.1"/>
    </source>
</evidence>
<keyword evidence="1" id="KW-0732">Signal</keyword>
<dbReference type="EMBL" id="HAHH01000937">
    <property type="protein sequence ID" value="SNX37916.1"/>
    <property type="molecule type" value="Transcribed_RNA"/>
</dbReference>
<protein>
    <submittedName>
        <fullName evidence="2">U6-Deinotoxin-Dsu1a_2</fullName>
    </submittedName>
</protein>
<reference evidence="2" key="1">
    <citation type="submission" date="2017-05" db="EMBL/GenBank/DDBJ databases">
        <authorList>
            <person name="QRISCLOUD D."/>
        </authorList>
    </citation>
    <scope>NUCLEOTIDE SEQUENCE</scope>
</reference>
<feature type="signal peptide" evidence="1">
    <location>
        <begin position="1"/>
        <end position="24"/>
    </location>
</feature>
<sequence length="76" mass="8612">MKFYLPLLLMGITLLFAPINAAEGEYNKVEEQEQERECIAKYKRCGLHVSVNPCCRGTSCKCHSIGLFEKLCNCKP</sequence>
<name>A0A4Q8KC29_DEISU</name>
<dbReference type="EMBL" id="HAHH01000687">
    <property type="protein sequence ID" value="SNX37434.1"/>
    <property type="molecule type" value="Transcribed_RNA"/>
</dbReference>
<proteinExistence type="predicted"/>
<feature type="chain" id="PRO_5036120079" evidence="1">
    <location>
        <begin position="25"/>
        <end position="76"/>
    </location>
</feature>